<evidence type="ECO:0000313" key="3">
    <source>
        <dbReference type="Proteomes" id="UP001152798"/>
    </source>
</evidence>
<reference evidence="2" key="1">
    <citation type="submission" date="2022-01" db="EMBL/GenBank/DDBJ databases">
        <authorList>
            <person name="King R."/>
        </authorList>
    </citation>
    <scope>NUCLEOTIDE SEQUENCE</scope>
</reference>
<evidence type="ECO:0000313" key="2">
    <source>
        <dbReference type="EMBL" id="CAH1403416.1"/>
    </source>
</evidence>
<feature type="region of interest" description="Disordered" evidence="1">
    <location>
        <begin position="47"/>
        <end position="69"/>
    </location>
</feature>
<keyword evidence="3" id="KW-1185">Reference proteome</keyword>
<dbReference type="Proteomes" id="UP001152798">
    <property type="component" value="Chromosome 5"/>
</dbReference>
<evidence type="ECO:0000256" key="1">
    <source>
        <dbReference type="SAM" id="MobiDB-lite"/>
    </source>
</evidence>
<dbReference type="AlphaFoldDB" id="A0A9P0HL05"/>
<gene>
    <name evidence="2" type="ORF">NEZAVI_LOCUS12027</name>
</gene>
<organism evidence="2 3">
    <name type="scientific">Nezara viridula</name>
    <name type="common">Southern green stink bug</name>
    <name type="synonym">Cimex viridulus</name>
    <dbReference type="NCBI Taxonomy" id="85310"/>
    <lineage>
        <taxon>Eukaryota</taxon>
        <taxon>Metazoa</taxon>
        <taxon>Ecdysozoa</taxon>
        <taxon>Arthropoda</taxon>
        <taxon>Hexapoda</taxon>
        <taxon>Insecta</taxon>
        <taxon>Pterygota</taxon>
        <taxon>Neoptera</taxon>
        <taxon>Paraneoptera</taxon>
        <taxon>Hemiptera</taxon>
        <taxon>Heteroptera</taxon>
        <taxon>Panheteroptera</taxon>
        <taxon>Pentatomomorpha</taxon>
        <taxon>Pentatomoidea</taxon>
        <taxon>Pentatomidae</taxon>
        <taxon>Pentatominae</taxon>
        <taxon>Nezara</taxon>
    </lineage>
</organism>
<dbReference type="EMBL" id="OV725081">
    <property type="protein sequence ID" value="CAH1403416.1"/>
    <property type="molecule type" value="Genomic_DNA"/>
</dbReference>
<proteinExistence type="predicted"/>
<accession>A0A9P0HL05</accession>
<feature type="compositionally biased region" description="Polar residues" evidence="1">
    <location>
        <begin position="55"/>
        <end position="69"/>
    </location>
</feature>
<protein>
    <submittedName>
        <fullName evidence="2">Uncharacterized protein</fullName>
    </submittedName>
</protein>
<name>A0A9P0HL05_NEZVI</name>
<sequence>MTLNVSLTAVAFKHVLRRYIDDSEQLTSLRGRCREFFRNSPRRMTPCPLKGDLTRASQTSRTLRTSGSK</sequence>